<evidence type="ECO:0000256" key="2">
    <source>
        <dbReference type="ARBA" id="ARBA00023002"/>
    </source>
</evidence>
<comment type="catalytic activity">
    <reaction evidence="10">
        <text>resolvin D1 + NAD(+) = 8-oxoresolvin D1 + NADH + H(+)</text>
        <dbReference type="Rhea" id="RHEA:50124"/>
        <dbReference type="ChEBI" id="CHEBI:15378"/>
        <dbReference type="ChEBI" id="CHEBI:57540"/>
        <dbReference type="ChEBI" id="CHEBI:57945"/>
        <dbReference type="ChEBI" id="CHEBI:132079"/>
        <dbReference type="ChEBI" id="CHEBI:132080"/>
    </reaction>
    <physiologicalReaction direction="left-to-right" evidence="10">
        <dbReference type="Rhea" id="RHEA:50125"/>
    </physiologicalReaction>
</comment>
<comment type="catalytic activity">
    <reaction evidence="11">
        <text>14-hydroxy-(4Z,7Z,10Z,12E,16Z,19Z)-docosahexaenoate + NAD(+) = 14-oxo-(4Z,7Z,10Z,12E,16Z,19Z)-docosahexaenoate + NADH + H(+)</text>
        <dbReference type="Rhea" id="RHEA:48952"/>
        <dbReference type="ChEBI" id="CHEBI:15378"/>
        <dbReference type="ChEBI" id="CHEBI:57540"/>
        <dbReference type="ChEBI" id="CHEBI:57945"/>
        <dbReference type="ChEBI" id="CHEBI:90866"/>
        <dbReference type="ChEBI" id="CHEBI:90867"/>
    </reaction>
    <physiologicalReaction direction="left-to-right" evidence="11">
        <dbReference type="Rhea" id="RHEA:48953"/>
    </physiologicalReaction>
</comment>
<organism evidence="22 23">
    <name type="scientific">Vespula squamosa</name>
    <name type="common">Southern yellow jacket</name>
    <name type="synonym">Wasp</name>
    <dbReference type="NCBI Taxonomy" id="30214"/>
    <lineage>
        <taxon>Eukaryota</taxon>
        <taxon>Metazoa</taxon>
        <taxon>Ecdysozoa</taxon>
        <taxon>Arthropoda</taxon>
        <taxon>Hexapoda</taxon>
        <taxon>Insecta</taxon>
        <taxon>Pterygota</taxon>
        <taxon>Neoptera</taxon>
        <taxon>Endopterygota</taxon>
        <taxon>Hymenoptera</taxon>
        <taxon>Apocrita</taxon>
        <taxon>Aculeata</taxon>
        <taxon>Vespoidea</taxon>
        <taxon>Vespidae</taxon>
        <taxon>Vespinae</taxon>
        <taxon>Vespula</taxon>
    </lineage>
</organism>
<dbReference type="AlphaFoldDB" id="A0ABD2ADN9"/>
<dbReference type="EMBL" id="JAUDFV010000151">
    <property type="protein sequence ID" value="KAL2718742.1"/>
    <property type="molecule type" value="Genomic_DNA"/>
</dbReference>
<evidence type="ECO:0000256" key="11">
    <source>
        <dbReference type="ARBA" id="ARBA00048008"/>
    </source>
</evidence>
<evidence type="ECO:0000256" key="21">
    <source>
        <dbReference type="ARBA" id="ARBA00049188"/>
    </source>
</evidence>
<evidence type="ECO:0000313" key="22">
    <source>
        <dbReference type="EMBL" id="KAL2718742.1"/>
    </source>
</evidence>
<evidence type="ECO:0000256" key="17">
    <source>
        <dbReference type="ARBA" id="ARBA00048611"/>
    </source>
</evidence>
<gene>
    <name evidence="22" type="ORF">V1478_011161</name>
</gene>
<comment type="catalytic activity">
    <reaction evidence="21">
        <text>resolvin E1 + NAD(+) = 18-oxo-resolvin E1 + NADH + H(+)</text>
        <dbReference type="Rhea" id="RHEA:49244"/>
        <dbReference type="ChEBI" id="CHEBI:15378"/>
        <dbReference type="ChEBI" id="CHEBI:57540"/>
        <dbReference type="ChEBI" id="CHEBI:57945"/>
        <dbReference type="ChEBI" id="CHEBI:91000"/>
        <dbReference type="ChEBI" id="CHEBI:91001"/>
    </reaction>
    <physiologicalReaction direction="left-to-right" evidence="21">
        <dbReference type="Rhea" id="RHEA:49245"/>
    </physiologicalReaction>
</comment>
<comment type="catalytic activity">
    <reaction evidence="18">
        <text>prostaglandin E2 + NAD(+) = 15-oxoprostaglandin E2 + NADH + H(+)</text>
        <dbReference type="Rhea" id="RHEA:11876"/>
        <dbReference type="ChEBI" id="CHEBI:15378"/>
        <dbReference type="ChEBI" id="CHEBI:57400"/>
        <dbReference type="ChEBI" id="CHEBI:57540"/>
        <dbReference type="ChEBI" id="CHEBI:57945"/>
        <dbReference type="ChEBI" id="CHEBI:606564"/>
        <dbReference type="EC" id="1.1.1.141"/>
    </reaction>
    <physiologicalReaction direction="left-to-right" evidence="18">
        <dbReference type="Rhea" id="RHEA:11877"/>
    </physiologicalReaction>
</comment>
<dbReference type="PRINTS" id="PR00081">
    <property type="entry name" value="GDHRDH"/>
</dbReference>
<comment type="catalytic activity">
    <reaction evidence="9">
        <text>prostaglandin E1 + NAD(+) = 15-oxoprostaglandin E1 + NADH + H(+)</text>
        <dbReference type="Rhea" id="RHEA:16477"/>
        <dbReference type="ChEBI" id="CHEBI:15378"/>
        <dbReference type="ChEBI" id="CHEBI:57397"/>
        <dbReference type="ChEBI" id="CHEBI:57401"/>
        <dbReference type="ChEBI" id="CHEBI:57540"/>
        <dbReference type="ChEBI" id="CHEBI:57945"/>
    </reaction>
    <physiologicalReaction direction="left-to-right" evidence="9">
        <dbReference type="Rhea" id="RHEA:16478"/>
    </physiologicalReaction>
</comment>
<evidence type="ECO:0000256" key="19">
    <source>
        <dbReference type="ARBA" id="ARBA00048921"/>
    </source>
</evidence>
<dbReference type="InterPro" id="IPR036291">
    <property type="entry name" value="NAD(P)-bd_dom_sf"/>
</dbReference>
<dbReference type="GO" id="GO:0016404">
    <property type="term" value="F:15-hydroxyprostaglandin dehydrogenase (NAD+) activity"/>
    <property type="evidence" value="ECO:0007669"/>
    <property type="project" value="UniProtKB-EC"/>
</dbReference>
<name>A0ABD2ADN9_VESSQ</name>
<keyword evidence="23" id="KW-1185">Reference proteome</keyword>
<evidence type="ECO:0000256" key="13">
    <source>
        <dbReference type="ARBA" id="ARBA00048144"/>
    </source>
</evidence>
<evidence type="ECO:0000256" key="8">
    <source>
        <dbReference type="ARBA" id="ARBA00045705"/>
    </source>
</evidence>
<dbReference type="SUPFAM" id="SSF51735">
    <property type="entry name" value="NAD(P)-binding Rossmann-fold domains"/>
    <property type="match status" value="1"/>
</dbReference>
<comment type="catalytic activity">
    <reaction evidence="15">
        <text>resolvin D2 + NAD(+) = 7-oxoresolvin D2 + NADH + H(+)</text>
        <dbReference type="Rhea" id="RHEA:53584"/>
        <dbReference type="ChEBI" id="CHEBI:15378"/>
        <dbReference type="ChEBI" id="CHEBI:57540"/>
        <dbReference type="ChEBI" id="CHEBI:57945"/>
        <dbReference type="ChEBI" id="CHEBI:133367"/>
        <dbReference type="ChEBI" id="CHEBI:137497"/>
    </reaction>
    <physiologicalReaction direction="left-to-right" evidence="15">
        <dbReference type="Rhea" id="RHEA:53585"/>
    </physiologicalReaction>
</comment>
<evidence type="ECO:0000256" key="6">
    <source>
        <dbReference type="ARBA" id="ARBA00041812"/>
    </source>
</evidence>
<dbReference type="Pfam" id="PF00106">
    <property type="entry name" value="adh_short"/>
    <property type="match status" value="1"/>
</dbReference>
<evidence type="ECO:0000256" key="15">
    <source>
        <dbReference type="ARBA" id="ARBA00048393"/>
    </source>
</evidence>
<comment type="catalytic activity">
    <reaction evidence="12">
        <text>15-oxo-(5S,6R)-dihydroxy-(7E,9E,11Z)-eicosatrienoate + NADH + H(+) = (5S,6R,15S)-trihydroxy-(7E,9E,11Z)-eicosatrienoate + NAD(+)</text>
        <dbReference type="Rhea" id="RHEA:41596"/>
        <dbReference type="ChEBI" id="CHEBI:15378"/>
        <dbReference type="ChEBI" id="CHEBI:57540"/>
        <dbReference type="ChEBI" id="CHEBI:57945"/>
        <dbReference type="ChEBI" id="CHEBI:78325"/>
        <dbReference type="ChEBI" id="CHEBI:78329"/>
    </reaction>
    <physiologicalReaction direction="left-to-right" evidence="12">
        <dbReference type="Rhea" id="RHEA:41597"/>
    </physiologicalReaction>
</comment>
<evidence type="ECO:0000256" key="20">
    <source>
        <dbReference type="ARBA" id="ARBA00049151"/>
    </source>
</evidence>
<comment type="similarity">
    <text evidence="1">Belongs to the short-chain dehydrogenases/reductases (SDR) family.</text>
</comment>
<evidence type="ECO:0000256" key="3">
    <source>
        <dbReference type="ARBA" id="ARBA00038968"/>
    </source>
</evidence>
<evidence type="ECO:0000256" key="10">
    <source>
        <dbReference type="ARBA" id="ARBA00047672"/>
    </source>
</evidence>
<comment type="function">
    <text evidence="8">Catalyzes the NAD-dependent dehydrogenation (oxidation) of a broad array of hydroxylated polyunsaturated fatty acids (mainly eicosanoids and docosanoids, including prostaglandins, lipoxins and resolvins), yielding their corresponding keto (oxo) metabolites. Decreases the levels of the pro-proliferative prostaglandins such as prostaglandin E2 (whose activity is increased in cancer because of an increase in the expression of cyclooxygenase 2) and generates oxo-fatty acid products that can profoundly influence cell function by abrogating pro-inflammatory cytokine expression. Converts resolvins E1, D1 and D2 to their oxo products, which represents a mode of resolvin inactivation. Resolvin E1 plays important roles during the resolution phase of acute inflammation, while resolvins D1 and D2 have a unique role in obesity-induced adipose inflammation.</text>
</comment>
<comment type="catalytic activity">
    <reaction evidence="16">
        <text>lipoxin A4 + NAD(+) = 15-oxo-(5S,6R)-dihydroxy-(7E,9E,11Z,13E)-eicosatetraenoate + NADH + H(+)</text>
        <dbReference type="Rhea" id="RHEA:41572"/>
        <dbReference type="ChEBI" id="CHEBI:15378"/>
        <dbReference type="ChEBI" id="CHEBI:57540"/>
        <dbReference type="ChEBI" id="CHEBI:57945"/>
        <dbReference type="ChEBI" id="CHEBI:67026"/>
        <dbReference type="ChEBI" id="CHEBI:78311"/>
    </reaction>
    <physiologicalReaction direction="left-to-right" evidence="16">
        <dbReference type="Rhea" id="RHEA:41573"/>
    </physiologicalReaction>
</comment>
<dbReference type="GO" id="GO:0047034">
    <property type="term" value="F:15-hydroxyicosatetraenoate dehydrogenase activity"/>
    <property type="evidence" value="ECO:0007669"/>
    <property type="project" value="UniProtKB-EC"/>
</dbReference>
<evidence type="ECO:0000256" key="16">
    <source>
        <dbReference type="ARBA" id="ARBA00048535"/>
    </source>
</evidence>
<comment type="catalytic activity">
    <reaction evidence="13">
        <text>(11R)-hydroxy-(5Z,8Z,12E,14Z)-eicosatetraenoate + NAD(+) = 11-oxo-(5Z,8Z,12E,14Z)-eicosatetraenoate + NADH + H(+)</text>
        <dbReference type="Rhea" id="RHEA:48640"/>
        <dbReference type="ChEBI" id="CHEBI:15378"/>
        <dbReference type="ChEBI" id="CHEBI:57540"/>
        <dbReference type="ChEBI" id="CHEBI:57945"/>
        <dbReference type="ChEBI" id="CHEBI:78836"/>
        <dbReference type="ChEBI" id="CHEBI:90697"/>
    </reaction>
    <physiologicalReaction direction="left-to-right" evidence="13">
        <dbReference type="Rhea" id="RHEA:48641"/>
    </physiologicalReaction>
</comment>
<comment type="catalytic activity">
    <reaction evidence="14">
        <text>resolvin D1 + NAD(+) = 17-oxoresolvin D1 + NADH + H(+)</text>
        <dbReference type="Rhea" id="RHEA:50128"/>
        <dbReference type="ChEBI" id="CHEBI:15378"/>
        <dbReference type="ChEBI" id="CHEBI:57540"/>
        <dbReference type="ChEBI" id="CHEBI:57945"/>
        <dbReference type="ChEBI" id="CHEBI:132079"/>
        <dbReference type="ChEBI" id="CHEBI:132081"/>
    </reaction>
    <physiologicalReaction direction="left-to-right" evidence="14">
        <dbReference type="Rhea" id="RHEA:50129"/>
    </physiologicalReaction>
</comment>
<protein>
    <recommendedName>
        <fullName evidence="5">15-hydroxyprostaglandin dehydrogenase [NAD(+)]</fullName>
        <ecNumber evidence="3">1.1.1.141</ecNumber>
        <ecNumber evidence="4">1.1.1.232</ecNumber>
    </recommendedName>
    <alternativeName>
        <fullName evidence="7">Eicosanoid/docosanoid dehydrogenase [NAD(+)]</fullName>
    </alternativeName>
    <alternativeName>
        <fullName evidence="6">Prostaglandin dehydrogenase 1</fullName>
    </alternativeName>
</protein>
<keyword evidence="2" id="KW-0560">Oxidoreductase</keyword>
<dbReference type="Proteomes" id="UP001607302">
    <property type="component" value="Unassembled WGS sequence"/>
</dbReference>
<evidence type="ECO:0000256" key="7">
    <source>
        <dbReference type="ARBA" id="ARBA00042026"/>
    </source>
</evidence>
<proteinExistence type="inferred from homology"/>
<dbReference type="EC" id="1.1.1.232" evidence="4"/>
<accession>A0ABD2ADN9</accession>
<evidence type="ECO:0000256" key="14">
    <source>
        <dbReference type="ARBA" id="ARBA00048170"/>
    </source>
</evidence>
<dbReference type="PANTHER" id="PTHR44229:SF4">
    <property type="entry name" value="15-HYDROXYPROSTAGLANDIN DEHYDROGENASE [NAD(+)]"/>
    <property type="match status" value="1"/>
</dbReference>
<comment type="caution">
    <text evidence="22">The sequence shown here is derived from an EMBL/GenBank/DDBJ whole genome shotgun (WGS) entry which is preliminary data.</text>
</comment>
<dbReference type="PANTHER" id="PTHR44229">
    <property type="entry name" value="15-HYDROXYPROSTAGLANDIN DEHYDROGENASE [NAD(+)]"/>
    <property type="match status" value="1"/>
</dbReference>
<evidence type="ECO:0000313" key="23">
    <source>
        <dbReference type="Proteomes" id="UP001607302"/>
    </source>
</evidence>
<evidence type="ECO:0000256" key="5">
    <source>
        <dbReference type="ARBA" id="ARBA00040276"/>
    </source>
</evidence>
<sequence>MQIKDKRAIVTGAASKLGLAFSRELLRNGVTKVLMIDNREKEGTEAMDILNFEFGRNRAIFLLCDVTRSTDFNGSEKSFAIVTFKDAINILGGLDILINNASVINETDFVKAIDVNVTALIRSTLLGIQQMRRDSGGKGGVVLNVSSIAGLCALPQLPVYSTTKHAVQPYHYQRTKVRIIVLCPGLTEANHEDFSSDFMDPRKYQPRRVESIAHGLIYAIRCAQNGSIWISEQDKPVYEVQLSDSLPQKTDQAEEQQS</sequence>
<dbReference type="EC" id="1.1.1.141" evidence="3"/>
<evidence type="ECO:0000256" key="4">
    <source>
        <dbReference type="ARBA" id="ARBA00039060"/>
    </source>
</evidence>
<comment type="catalytic activity">
    <reaction evidence="20">
        <text>(15S)-hydroxy-(5Z,8Z,11Z,13E)-eicosatetraenoate + NAD(+) = 15-oxo-(5Z,8Z,11Z,13E)-eicosatetraenoate + NADH + H(+)</text>
        <dbReference type="Rhea" id="RHEA:23260"/>
        <dbReference type="ChEBI" id="CHEBI:15378"/>
        <dbReference type="ChEBI" id="CHEBI:57409"/>
        <dbReference type="ChEBI" id="CHEBI:57410"/>
        <dbReference type="ChEBI" id="CHEBI:57540"/>
        <dbReference type="ChEBI" id="CHEBI:57945"/>
        <dbReference type="EC" id="1.1.1.232"/>
    </reaction>
    <physiologicalReaction direction="left-to-right" evidence="20">
        <dbReference type="Rhea" id="RHEA:23261"/>
    </physiologicalReaction>
</comment>
<evidence type="ECO:0000256" key="12">
    <source>
        <dbReference type="ARBA" id="ARBA00048140"/>
    </source>
</evidence>
<evidence type="ECO:0000256" key="1">
    <source>
        <dbReference type="ARBA" id="ARBA00006484"/>
    </source>
</evidence>
<evidence type="ECO:0000256" key="18">
    <source>
        <dbReference type="ARBA" id="ARBA00048739"/>
    </source>
</evidence>
<reference evidence="22 23" key="1">
    <citation type="journal article" date="2024" name="Ann. Entomol. Soc. Am.">
        <title>Genomic analyses of the southern and eastern yellowjacket wasps (Hymenoptera: Vespidae) reveal evolutionary signatures of social life.</title>
        <authorList>
            <person name="Catto M.A."/>
            <person name="Caine P.B."/>
            <person name="Orr S.E."/>
            <person name="Hunt B.G."/>
            <person name="Goodisman M.A.D."/>
        </authorList>
    </citation>
    <scope>NUCLEOTIDE SEQUENCE [LARGE SCALE GENOMIC DNA]</scope>
    <source>
        <strain evidence="22">233</strain>
        <tissue evidence="22">Head and thorax</tissue>
    </source>
</reference>
<evidence type="ECO:0000256" key="9">
    <source>
        <dbReference type="ARBA" id="ARBA00047325"/>
    </source>
</evidence>
<comment type="catalytic activity">
    <reaction evidence="19">
        <text>resolvin D2 + NAD(+) = 16-oxoresolvin D2 + NADH + H(+)</text>
        <dbReference type="Rhea" id="RHEA:53588"/>
        <dbReference type="ChEBI" id="CHEBI:15378"/>
        <dbReference type="ChEBI" id="CHEBI:57540"/>
        <dbReference type="ChEBI" id="CHEBI:57945"/>
        <dbReference type="ChEBI" id="CHEBI:133367"/>
        <dbReference type="ChEBI" id="CHEBI:137498"/>
    </reaction>
    <physiologicalReaction direction="left-to-right" evidence="19">
        <dbReference type="Rhea" id="RHEA:53589"/>
    </physiologicalReaction>
</comment>
<dbReference type="InterPro" id="IPR002347">
    <property type="entry name" value="SDR_fam"/>
</dbReference>
<comment type="catalytic activity">
    <reaction evidence="17">
        <text>prostaglandin A1 + NAD(+) = 15-oxo-prostaglandin A1 + NADH + H(+)</text>
        <dbReference type="Rhea" id="RHEA:41263"/>
        <dbReference type="ChEBI" id="CHEBI:15378"/>
        <dbReference type="ChEBI" id="CHEBI:57398"/>
        <dbReference type="ChEBI" id="CHEBI:57540"/>
        <dbReference type="ChEBI" id="CHEBI:57945"/>
        <dbReference type="ChEBI" id="CHEBI:85072"/>
    </reaction>
    <physiologicalReaction direction="left-to-right" evidence="17">
        <dbReference type="Rhea" id="RHEA:41264"/>
    </physiologicalReaction>
</comment>
<dbReference type="Gene3D" id="3.40.50.720">
    <property type="entry name" value="NAD(P)-binding Rossmann-like Domain"/>
    <property type="match status" value="1"/>
</dbReference>